<comment type="caution">
    <text evidence="8">The sequence shown here is derived from an EMBL/GenBank/DDBJ whole genome shotgun (WGS) entry which is preliminary data.</text>
</comment>
<accession>A0A392NGR0</accession>
<organism evidence="8 9">
    <name type="scientific">Trifolium medium</name>
    <dbReference type="NCBI Taxonomy" id="97028"/>
    <lineage>
        <taxon>Eukaryota</taxon>
        <taxon>Viridiplantae</taxon>
        <taxon>Streptophyta</taxon>
        <taxon>Embryophyta</taxon>
        <taxon>Tracheophyta</taxon>
        <taxon>Spermatophyta</taxon>
        <taxon>Magnoliopsida</taxon>
        <taxon>eudicotyledons</taxon>
        <taxon>Gunneridae</taxon>
        <taxon>Pentapetalae</taxon>
        <taxon>rosids</taxon>
        <taxon>fabids</taxon>
        <taxon>Fabales</taxon>
        <taxon>Fabaceae</taxon>
        <taxon>Papilionoideae</taxon>
        <taxon>50 kb inversion clade</taxon>
        <taxon>NPAAA clade</taxon>
        <taxon>Hologalegina</taxon>
        <taxon>IRL clade</taxon>
        <taxon>Trifolieae</taxon>
        <taxon>Trifolium</taxon>
    </lineage>
</organism>
<comment type="subcellular location">
    <subcellularLocation>
        <location evidence="1">Cell membrane</location>
        <topology evidence="1">Single-pass membrane protein</topology>
    </subcellularLocation>
</comment>
<evidence type="ECO:0000256" key="2">
    <source>
        <dbReference type="ARBA" id="ARBA00022475"/>
    </source>
</evidence>
<evidence type="ECO:0000313" key="9">
    <source>
        <dbReference type="Proteomes" id="UP000265520"/>
    </source>
</evidence>
<keyword evidence="3" id="KW-0812">Transmembrane</keyword>
<dbReference type="SUPFAM" id="SSF56112">
    <property type="entry name" value="Protein kinase-like (PK-like)"/>
    <property type="match status" value="1"/>
</dbReference>
<keyword evidence="5" id="KW-1133">Transmembrane helix</keyword>
<dbReference type="PANTHER" id="PTHR46204:SF15">
    <property type="entry name" value="LYSM DOMAIN RECEPTOR-LIKE KINASE 3"/>
    <property type="match status" value="1"/>
</dbReference>
<keyword evidence="8" id="KW-0418">Kinase</keyword>
<protein>
    <submittedName>
        <fullName evidence="8">Receptor-like protein kinase</fullName>
    </submittedName>
</protein>
<dbReference type="AlphaFoldDB" id="A0A392NGR0"/>
<sequence length="157" mass="17945">MRLRKNFSQYYHSLLCRNAYGHISRKIDVYAFGVVMYELISAKAAVVKIDKPSTEFKSLEIRTNDSVDEYKSLVALFDEVIDQEVDPMEGLRKLVDPRLGYSYSIDSINKMAQLAKACINRDPKRRPRMGDIVVSLMKLNYTIDDGSRIDIAALSLD</sequence>
<name>A0A392NGR0_9FABA</name>
<dbReference type="PANTHER" id="PTHR46204">
    <property type="entry name" value="CHITIN ELICITOR RECEPTOR KINASE 1-RELATED"/>
    <property type="match status" value="1"/>
</dbReference>
<keyword evidence="8" id="KW-0675">Receptor</keyword>
<evidence type="ECO:0000256" key="4">
    <source>
        <dbReference type="ARBA" id="ARBA00022729"/>
    </source>
</evidence>
<dbReference type="InterPro" id="IPR011009">
    <property type="entry name" value="Kinase-like_dom_sf"/>
</dbReference>
<keyword evidence="4" id="KW-0732">Signal</keyword>
<dbReference type="Proteomes" id="UP000265520">
    <property type="component" value="Unassembled WGS sequence"/>
</dbReference>
<proteinExistence type="predicted"/>
<evidence type="ECO:0000256" key="5">
    <source>
        <dbReference type="ARBA" id="ARBA00022989"/>
    </source>
</evidence>
<dbReference type="Gene3D" id="1.10.510.10">
    <property type="entry name" value="Transferase(Phosphotransferase) domain 1"/>
    <property type="match status" value="1"/>
</dbReference>
<keyword evidence="2" id="KW-1003">Cell membrane</keyword>
<evidence type="ECO:0000313" key="8">
    <source>
        <dbReference type="EMBL" id="MCH98681.1"/>
    </source>
</evidence>
<reference evidence="8 9" key="1">
    <citation type="journal article" date="2018" name="Front. Plant Sci.">
        <title>Red Clover (Trifolium pratense) and Zigzag Clover (T. medium) - A Picture of Genomic Similarities and Differences.</title>
        <authorList>
            <person name="Dluhosova J."/>
            <person name="Istvanek J."/>
            <person name="Nedelnik J."/>
            <person name="Repkova J."/>
        </authorList>
    </citation>
    <scope>NUCLEOTIDE SEQUENCE [LARGE SCALE GENOMIC DNA]</scope>
    <source>
        <strain evidence="9">cv. 10/8</strain>
        <tissue evidence="8">Leaf</tissue>
    </source>
</reference>
<evidence type="ECO:0000256" key="3">
    <source>
        <dbReference type="ARBA" id="ARBA00022692"/>
    </source>
</evidence>
<keyword evidence="6" id="KW-0472">Membrane</keyword>
<dbReference type="EMBL" id="LXQA010038265">
    <property type="protein sequence ID" value="MCH98681.1"/>
    <property type="molecule type" value="Genomic_DNA"/>
</dbReference>
<evidence type="ECO:0000256" key="1">
    <source>
        <dbReference type="ARBA" id="ARBA00004162"/>
    </source>
</evidence>
<dbReference type="GO" id="GO:0005886">
    <property type="term" value="C:plasma membrane"/>
    <property type="evidence" value="ECO:0007669"/>
    <property type="project" value="UniProtKB-SubCell"/>
</dbReference>
<dbReference type="InterPro" id="IPR044812">
    <property type="entry name" value="CERK1/LYK3-like"/>
</dbReference>
<dbReference type="GO" id="GO:0019199">
    <property type="term" value="F:transmembrane receptor protein kinase activity"/>
    <property type="evidence" value="ECO:0007669"/>
    <property type="project" value="InterPro"/>
</dbReference>
<evidence type="ECO:0000256" key="6">
    <source>
        <dbReference type="ARBA" id="ARBA00023136"/>
    </source>
</evidence>
<evidence type="ECO:0000256" key="7">
    <source>
        <dbReference type="ARBA" id="ARBA00023157"/>
    </source>
</evidence>
<dbReference type="GO" id="GO:0045087">
    <property type="term" value="P:innate immune response"/>
    <property type="evidence" value="ECO:0007669"/>
    <property type="project" value="InterPro"/>
</dbReference>
<keyword evidence="8" id="KW-0808">Transferase</keyword>
<keyword evidence="9" id="KW-1185">Reference proteome</keyword>
<keyword evidence="7" id="KW-1015">Disulfide bond</keyword>